<reference evidence="3 4" key="1">
    <citation type="submission" date="2016-10" db="EMBL/GenBank/DDBJ databases">
        <authorList>
            <person name="de Groot N.N."/>
        </authorList>
    </citation>
    <scope>NUCLEOTIDE SEQUENCE [LARGE SCALE GENOMIC DNA]</scope>
    <source>
        <strain evidence="3 4">CGMCC 1.10457</strain>
    </source>
</reference>
<sequence>MGVVSYAGMVGIVIVIGFAIPRFEPAVVDHLSRQVELDRTKGIGLFAVAVLWMFLPLLGGADAGEGELWMVGSAVAGGGFYLVAVAASSLDEHRLLARATRYGPDAVPPGASDELVAVSGVPSVESETDARTPFSGVPAVHTEWVVQRRRRIGFRKTWSAIASGVEHVPFTLGGGAVRVEAGRARAFTDAELHRTVDPDEDLPGRTDGAFLRDHEALPDPDDREKSLTFVEQFVPADEHVTVVGTPRQGDEPGQVVVDEAPPDDLLGTHADYTVGDGSEGDAVLIRGDLDAAASQLRRRVYGAGLLGVAMVGGGQLVAFWLSSATLSGLF</sequence>
<organism evidence="3 4">
    <name type="scientific">Halomicrobium zhouii</name>
    <dbReference type="NCBI Taxonomy" id="767519"/>
    <lineage>
        <taxon>Archaea</taxon>
        <taxon>Methanobacteriati</taxon>
        <taxon>Methanobacteriota</taxon>
        <taxon>Stenosarchaea group</taxon>
        <taxon>Halobacteria</taxon>
        <taxon>Halobacteriales</taxon>
        <taxon>Haloarculaceae</taxon>
        <taxon>Halomicrobium</taxon>
    </lineage>
</organism>
<feature type="transmembrane region" description="Helical" evidence="2">
    <location>
        <begin position="43"/>
        <end position="62"/>
    </location>
</feature>
<keyword evidence="4" id="KW-1185">Reference proteome</keyword>
<keyword evidence="2" id="KW-0812">Transmembrane</keyword>
<proteinExistence type="predicted"/>
<evidence type="ECO:0000256" key="2">
    <source>
        <dbReference type="SAM" id="Phobius"/>
    </source>
</evidence>
<feature type="transmembrane region" description="Helical" evidence="2">
    <location>
        <begin position="6"/>
        <end position="23"/>
    </location>
</feature>
<evidence type="ECO:0000313" key="4">
    <source>
        <dbReference type="Proteomes" id="UP000199062"/>
    </source>
</evidence>
<feature type="transmembrane region" description="Helical" evidence="2">
    <location>
        <begin position="68"/>
        <end position="90"/>
    </location>
</feature>
<feature type="compositionally biased region" description="Basic and acidic residues" evidence="1">
    <location>
        <begin position="210"/>
        <end position="222"/>
    </location>
</feature>
<keyword evidence="2" id="KW-1133">Transmembrane helix</keyword>
<name>A0A1I6LG60_9EURY</name>
<gene>
    <name evidence="3" type="ORF">SAMN05216559_2651</name>
</gene>
<dbReference type="OrthoDB" id="290880at2157"/>
<feature type="transmembrane region" description="Helical" evidence="2">
    <location>
        <begin position="300"/>
        <end position="321"/>
    </location>
</feature>
<dbReference type="STRING" id="767519.SAMN05216559_2651"/>
<dbReference type="AlphaFoldDB" id="A0A1I6LG60"/>
<dbReference type="Proteomes" id="UP000199062">
    <property type="component" value="Unassembled WGS sequence"/>
</dbReference>
<evidence type="ECO:0000313" key="3">
    <source>
        <dbReference type="EMBL" id="SFS02495.1"/>
    </source>
</evidence>
<accession>A0A1I6LG60</accession>
<feature type="region of interest" description="Disordered" evidence="1">
    <location>
        <begin position="196"/>
        <end position="222"/>
    </location>
</feature>
<dbReference type="EMBL" id="FOZK01000002">
    <property type="protein sequence ID" value="SFS02495.1"/>
    <property type="molecule type" value="Genomic_DNA"/>
</dbReference>
<protein>
    <submittedName>
        <fullName evidence="3">Uncharacterized protein</fullName>
    </submittedName>
</protein>
<keyword evidence="2" id="KW-0472">Membrane</keyword>
<dbReference type="RefSeq" id="WP_089816970.1">
    <property type="nucleotide sequence ID" value="NZ_FOZK01000002.1"/>
</dbReference>
<evidence type="ECO:0000256" key="1">
    <source>
        <dbReference type="SAM" id="MobiDB-lite"/>
    </source>
</evidence>